<feature type="region of interest" description="Disordered" evidence="1">
    <location>
        <begin position="1"/>
        <end position="30"/>
    </location>
</feature>
<organism evidence="2 3">
    <name type="scientific">Puccinia sorghi</name>
    <dbReference type="NCBI Taxonomy" id="27349"/>
    <lineage>
        <taxon>Eukaryota</taxon>
        <taxon>Fungi</taxon>
        <taxon>Dikarya</taxon>
        <taxon>Basidiomycota</taxon>
        <taxon>Pucciniomycotina</taxon>
        <taxon>Pucciniomycetes</taxon>
        <taxon>Pucciniales</taxon>
        <taxon>Pucciniaceae</taxon>
        <taxon>Puccinia</taxon>
    </lineage>
</organism>
<evidence type="ECO:0000313" key="2">
    <source>
        <dbReference type="EMBL" id="KNZ52381.1"/>
    </source>
</evidence>
<sequence length="337" mass="39614">GEDKDKPETSRVIEATTLKNEGSLKEEHISSGDTPVVDLTYLESIMPVKEKSILDQDENKYSSADSTTLEKTEHNIQNGKSVASSSSSETFQLEGLGILMDLFDNELFPRIFKLKIYEFDNDLHQMAYSLKTKKDVLTGKFGIKSQQEIQKLWGKKRILSWNKQNLDLNFMNYLSSYFRINEKDNHLGLESLQLELFKMIIFFRREVNYLTTIIYVFLRTELNEVEAFRRMLTFSKQFYQVFIENIKERLRDSPRTPSGLFENSKSGEFEKTFDYLGYYGINPERIITKELYDFYVIRNTTNCRRTLPFYTKYLIHAKILGSNECRDRSSPRILSRH</sequence>
<feature type="non-terminal residue" evidence="2">
    <location>
        <position position="1"/>
    </location>
</feature>
<reference evidence="2 3" key="1">
    <citation type="submission" date="2015-08" db="EMBL/GenBank/DDBJ databases">
        <title>Next Generation Sequencing and Analysis of the Genome of Puccinia sorghi L Schw, the Causal Agent of Maize Common Rust.</title>
        <authorList>
            <person name="Rochi L."/>
            <person name="Burguener G."/>
            <person name="Darino M."/>
            <person name="Turjanski A."/>
            <person name="Kreff E."/>
            <person name="Dieguez M.J."/>
            <person name="Sacco F."/>
        </authorList>
    </citation>
    <scope>NUCLEOTIDE SEQUENCE [LARGE SCALE GENOMIC DNA]</scope>
    <source>
        <strain evidence="2 3">RO10H11247</strain>
    </source>
</reference>
<feature type="compositionally biased region" description="Basic and acidic residues" evidence="1">
    <location>
        <begin position="1"/>
        <end position="11"/>
    </location>
</feature>
<dbReference type="Proteomes" id="UP000037035">
    <property type="component" value="Unassembled WGS sequence"/>
</dbReference>
<evidence type="ECO:0000313" key="3">
    <source>
        <dbReference type="Proteomes" id="UP000037035"/>
    </source>
</evidence>
<dbReference type="AlphaFoldDB" id="A0A0L6UV32"/>
<keyword evidence="3" id="KW-1185">Reference proteome</keyword>
<protein>
    <submittedName>
        <fullName evidence="2">Uncharacterized protein</fullName>
    </submittedName>
</protein>
<dbReference type="OrthoDB" id="2507730at2759"/>
<evidence type="ECO:0000256" key="1">
    <source>
        <dbReference type="SAM" id="MobiDB-lite"/>
    </source>
</evidence>
<proteinExistence type="predicted"/>
<dbReference type="EMBL" id="LAVV01008612">
    <property type="protein sequence ID" value="KNZ52381.1"/>
    <property type="molecule type" value="Genomic_DNA"/>
</dbReference>
<dbReference type="VEuPathDB" id="FungiDB:VP01_359g3"/>
<name>A0A0L6UV32_9BASI</name>
<comment type="caution">
    <text evidence="2">The sequence shown here is derived from an EMBL/GenBank/DDBJ whole genome shotgun (WGS) entry which is preliminary data.</text>
</comment>
<feature type="region of interest" description="Disordered" evidence="1">
    <location>
        <begin position="56"/>
        <end position="84"/>
    </location>
</feature>
<accession>A0A0L6UV32</accession>
<gene>
    <name evidence="2" type="ORF">VP01_359g3</name>
</gene>
<feature type="compositionally biased region" description="Polar residues" evidence="1">
    <location>
        <begin position="75"/>
        <end position="84"/>
    </location>
</feature>